<proteinExistence type="predicted"/>
<dbReference type="CDD" id="cd00063">
    <property type="entry name" value="FN3"/>
    <property type="match status" value="1"/>
</dbReference>
<dbReference type="GO" id="GO:0005576">
    <property type="term" value="C:extracellular region"/>
    <property type="evidence" value="ECO:0007669"/>
    <property type="project" value="UniProtKB-SubCell"/>
</dbReference>
<organism evidence="3 4">
    <name type="scientific">Candidatus Magnetobacterium bavaricum</name>
    <dbReference type="NCBI Taxonomy" id="29290"/>
    <lineage>
        <taxon>Bacteria</taxon>
        <taxon>Pseudomonadati</taxon>
        <taxon>Nitrospirota</taxon>
        <taxon>Thermodesulfovibrionia</taxon>
        <taxon>Thermodesulfovibrionales</taxon>
        <taxon>Candidatus Magnetobacteriaceae</taxon>
        <taxon>Candidatus Magnetobacterium</taxon>
    </lineage>
</organism>
<dbReference type="PANTHER" id="PTHR46580:SF2">
    <property type="entry name" value="MAM DOMAIN-CONTAINING PROTEIN"/>
    <property type="match status" value="1"/>
</dbReference>
<reference evidence="3 4" key="1">
    <citation type="submission" date="2015-02" db="EMBL/GenBank/DDBJ databases">
        <title>Single-cell genomics of uncultivated deep-branching MTB reveals a conserved set of magnetosome genes.</title>
        <authorList>
            <person name="Kolinko S."/>
            <person name="Richter M."/>
            <person name="Glockner F.O."/>
            <person name="Brachmann A."/>
            <person name="Schuler D."/>
        </authorList>
    </citation>
    <scope>NUCLEOTIDE SEQUENCE [LARGE SCALE GENOMIC DNA]</scope>
    <source>
        <strain evidence="3">TM-1</strain>
    </source>
</reference>
<dbReference type="InterPro" id="IPR013783">
    <property type="entry name" value="Ig-like_fold"/>
</dbReference>
<dbReference type="Pfam" id="PF13517">
    <property type="entry name" value="FG-GAP_3"/>
    <property type="match status" value="3"/>
</dbReference>
<dbReference type="PATRIC" id="fig|29290.4.peg.3462"/>
<dbReference type="InterPro" id="IPR055074">
    <property type="entry name" value="NOMO1-3_2nd"/>
</dbReference>
<gene>
    <name evidence="3" type="ORF">MBAV_002605</name>
</gene>
<keyword evidence="3" id="KW-0176">Collagen</keyword>
<evidence type="ECO:0000256" key="1">
    <source>
        <dbReference type="ARBA" id="ARBA00022729"/>
    </source>
</evidence>
<dbReference type="InterPro" id="IPR013517">
    <property type="entry name" value="FG-GAP"/>
</dbReference>
<evidence type="ECO:0000259" key="2">
    <source>
        <dbReference type="PROSITE" id="PS50853"/>
    </source>
</evidence>
<accession>A0A0F3GTK8</accession>
<dbReference type="EMBL" id="LACI01001121">
    <property type="protein sequence ID" value="KJU85206.1"/>
    <property type="molecule type" value="Genomic_DNA"/>
</dbReference>
<dbReference type="Gene3D" id="2.60.40.10">
    <property type="entry name" value="Immunoglobulins"/>
    <property type="match status" value="2"/>
</dbReference>
<dbReference type="InterPro" id="IPR003961">
    <property type="entry name" value="FN3_dom"/>
</dbReference>
<dbReference type="SUPFAM" id="SSF49478">
    <property type="entry name" value="Cna protein B-type domain"/>
    <property type="match status" value="1"/>
</dbReference>
<dbReference type="PANTHER" id="PTHR46580">
    <property type="entry name" value="SENSOR KINASE-RELATED"/>
    <property type="match status" value="1"/>
</dbReference>
<keyword evidence="4" id="KW-1185">Reference proteome</keyword>
<sequence length="970" mass="105333">MASSAIANFTHSGDSWGYESSWKDAIDNHWDETRRITKAPFKPYKSDAYEFYDEKTAWTPETAKKILYYYVTQPYYTGPTWVGRKEPKKDMLSAFDQESVVSILKQGSPVFFNMGDIWRENGHSIVITQTIFWDGKNRYVLYDNNFPYERTLKQGNAPYLVMMVGQDIKNDFYFINKDTAATIEIGGFYSNTISYGILQRGCIDTQNMYNLWKSNDDCTTKNPPSSVSTSVPKQSSSGVNTYRSHIEVLTIGGTVTSITDVSTGKNITPIPNGELLSNNAVIEQSGGNLYTFLYLPVDKTYQINATKFAGFANLKVFVAIPNADGTERLLNYENLGTAKEDATQVTFYVGRNNTNTSVTRTTGSVQGGKALKSDSYPPDYDATLPTVIDAPSNLSAVANTSTVSLSWNNSQNPSLSRVSIVRKQDSQPTSITDGTTVYTGLGESFTDTGLMANTTYYYAAYSTDSSSNVSDPTTIMVKTGLFSIYGYTKLSGGAGVQNVSITLTDSNNDLAGATSTDKNGYYVFSNLAAGKFTVNASSPSMVIQGSPQTITVSTQSVEQDFTANPQKTLVMLFDSTSVVSGTSVILPWAYRNVSDSELVNVQIDLGSGLQTLANSLPITNGQYVWPANATSKQNVTIRISLVSDPSVYDQRTFAVEPSNQSTGHALGNKVDLNGDGKADIVWRDTTTGDVAAWLMDGTAISGSYLNKAVPSKWQVIAIGDLNGDGKSDIVWQDTTTGDVAVWFMDGTTISGSSGGYLVKAMPNKWKIIAIGDLNGDGKSDLVWQDTTNGAVYGWLMDGTAITHGDYLVNAMPSNWQIVAIGDLNGDGKSDIVWQDTTSGDVAAWFMDGTAISIHSGGYLVKGKSNNWQVIAIGDLDGDGKNDIVWQDTTSGAVYAWLMYGTAIIHGDYLARGVTNNWKVIASGDLNGDHKSDIVWQDTGTGDVYVWFMDGTAISGGSYLNKAMPNNWQTQ</sequence>
<evidence type="ECO:0000313" key="4">
    <source>
        <dbReference type="Proteomes" id="UP000033423"/>
    </source>
</evidence>
<keyword evidence="1" id="KW-0732">Signal</keyword>
<dbReference type="Gene3D" id="2.130.10.130">
    <property type="entry name" value="Integrin alpha, N-terminal"/>
    <property type="match status" value="2"/>
</dbReference>
<feature type="domain" description="Fibronectin type-III" evidence="2">
    <location>
        <begin position="390"/>
        <end position="480"/>
    </location>
</feature>
<dbReference type="SUPFAM" id="SSF69318">
    <property type="entry name" value="Integrin alpha N-terminal domain"/>
    <property type="match status" value="2"/>
</dbReference>
<dbReference type="SUPFAM" id="SSF49265">
    <property type="entry name" value="Fibronectin type III"/>
    <property type="match status" value="1"/>
</dbReference>
<comment type="caution">
    <text evidence="3">The sequence shown here is derived from an EMBL/GenBank/DDBJ whole genome shotgun (WGS) entry which is preliminary data.</text>
</comment>
<dbReference type="PROSITE" id="PS50853">
    <property type="entry name" value="FN3"/>
    <property type="match status" value="1"/>
</dbReference>
<evidence type="ECO:0000313" key="3">
    <source>
        <dbReference type="EMBL" id="KJU85206.1"/>
    </source>
</evidence>
<dbReference type="Proteomes" id="UP000033423">
    <property type="component" value="Unassembled WGS sequence"/>
</dbReference>
<dbReference type="Pfam" id="PF22904">
    <property type="entry name" value="NOMO1-like_2nd"/>
    <property type="match status" value="1"/>
</dbReference>
<name>A0A0F3GTK8_9BACT</name>
<dbReference type="InterPro" id="IPR028994">
    <property type="entry name" value="Integrin_alpha_N"/>
</dbReference>
<protein>
    <submittedName>
        <fullName evidence="3">Collagen-binding surface protein Cna-like, B region domain protein</fullName>
    </submittedName>
</protein>
<dbReference type="AlphaFoldDB" id="A0A0F3GTK8"/>
<dbReference type="InterPro" id="IPR036116">
    <property type="entry name" value="FN3_sf"/>
</dbReference>